<name>A0A061CZJ8_BABBI</name>
<protein>
    <recommendedName>
        <fullName evidence="1">DUF6827 domain-containing protein</fullName>
    </recommendedName>
</protein>
<evidence type="ECO:0000259" key="1">
    <source>
        <dbReference type="Pfam" id="PF20715"/>
    </source>
</evidence>
<evidence type="ECO:0000313" key="3">
    <source>
        <dbReference type="Proteomes" id="UP000033188"/>
    </source>
</evidence>
<accession>A0A061CZJ8</accession>
<dbReference type="Proteomes" id="UP000033188">
    <property type="component" value="Chromosome 1"/>
</dbReference>
<evidence type="ECO:0000313" key="2">
    <source>
        <dbReference type="EMBL" id="CDR94051.1"/>
    </source>
</evidence>
<sequence>MGRRGHSRHANSQKTMSLNAWCRAIFSGNGLHAGRTALLGSARPYAPRTVCPGQAAARFHGHAHHEPPHFAYRGDGLPPIACEQIQQMVHMNERMAQGKLASMRPSAAPLREAECNVEGHRIELYEDLKELHDTVMAANWHDSILLTMNADLWDGTLARLKRMAEDVSDMQVQIMLSKTLEIFDALYKVEDVQDHIFELIEELPHFGGKPATETPLAAGNIDKHIKHVLERYAQLKQEHPRYTAKIQDSVGYSLAILRQRYTFSWPEEHKYFY</sequence>
<gene>
    <name evidence="2" type="ORF">BBBOND_0103650</name>
</gene>
<dbReference type="RefSeq" id="XP_012766237.1">
    <property type="nucleotide sequence ID" value="XM_012910783.1"/>
</dbReference>
<dbReference type="EMBL" id="LK391707">
    <property type="protein sequence ID" value="CDR94051.1"/>
    <property type="molecule type" value="Genomic_DNA"/>
</dbReference>
<feature type="domain" description="DUF6827" evidence="1">
    <location>
        <begin position="121"/>
        <end position="273"/>
    </location>
</feature>
<dbReference type="KEGG" id="bbig:BBBOND_0103650"/>
<dbReference type="OrthoDB" id="361874at2759"/>
<dbReference type="Pfam" id="PF20715">
    <property type="entry name" value="DUF6827"/>
    <property type="match status" value="1"/>
</dbReference>
<dbReference type="VEuPathDB" id="PiroplasmaDB:BBBOND_0103650"/>
<dbReference type="OMA" id="HRIELYE"/>
<dbReference type="AlphaFoldDB" id="A0A061CZJ8"/>
<keyword evidence="3" id="KW-1185">Reference proteome</keyword>
<dbReference type="InterPro" id="IPR049230">
    <property type="entry name" value="DUF6827"/>
</dbReference>
<proteinExistence type="predicted"/>
<reference evidence="3" key="1">
    <citation type="journal article" date="2014" name="Nucleic Acids Res.">
        <title>The evolutionary dynamics of variant antigen genes in Babesia reveal a history of genomic innovation underlying host-parasite interaction.</title>
        <authorList>
            <person name="Jackson A.P."/>
            <person name="Otto T.D."/>
            <person name="Darby A."/>
            <person name="Ramaprasad A."/>
            <person name="Xia D."/>
            <person name="Echaide I.E."/>
            <person name="Farber M."/>
            <person name="Gahlot S."/>
            <person name="Gamble J."/>
            <person name="Gupta D."/>
            <person name="Gupta Y."/>
            <person name="Jackson L."/>
            <person name="Malandrin L."/>
            <person name="Malas T.B."/>
            <person name="Moussa E."/>
            <person name="Nair M."/>
            <person name="Reid A.J."/>
            <person name="Sanders M."/>
            <person name="Sharma J."/>
            <person name="Tracey A."/>
            <person name="Quail M.A."/>
            <person name="Weir W."/>
            <person name="Wastling J.M."/>
            <person name="Hall N."/>
            <person name="Willadsen P."/>
            <person name="Lingelbach K."/>
            <person name="Shiels B."/>
            <person name="Tait A."/>
            <person name="Berriman M."/>
            <person name="Allred D.R."/>
            <person name="Pain A."/>
        </authorList>
    </citation>
    <scope>NUCLEOTIDE SEQUENCE [LARGE SCALE GENOMIC DNA]</scope>
    <source>
        <strain evidence="3">Bond</strain>
    </source>
</reference>
<dbReference type="GeneID" id="24562592"/>
<organism evidence="2 3">
    <name type="scientific">Babesia bigemina</name>
    <dbReference type="NCBI Taxonomy" id="5866"/>
    <lineage>
        <taxon>Eukaryota</taxon>
        <taxon>Sar</taxon>
        <taxon>Alveolata</taxon>
        <taxon>Apicomplexa</taxon>
        <taxon>Aconoidasida</taxon>
        <taxon>Piroplasmida</taxon>
        <taxon>Babesiidae</taxon>
        <taxon>Babesia</taxon>
    </lineage>
</organism>